<keyword evidence="5" id="KW-1185">Reference proteome</keyword>
<proteinExistence type="inferred from homology"/>
<dbReference type="GeneID" id="77287067"/>
<dbReference type="AlphaFoldDB" id="A0A073CDH8"/>
<dbReference type="Proteomes" id="UP000027395">
    <property type="component" value="Chromosome"/>
</dbReference>
<reference evidence="4 5" key="1">
    <citation type="journal article" date="2014" name="Appl. Environ. Microbiol.">
        <title>Elucidation of insertion elements encoded on plasmids and in vitro construction of shuttle vectors from the toxic cyanobacterium Planktothrix.</title>
        <authorList>
            <person name="Christiansen G."/>
            <person name="Goesmann A."/>
            <person name="Kurmayer R."/>
        </authorList>
    </citation>
    <scope>NUCLEOTIDE SEQUENCE [LARGE SCALE GENOMIC DNA]</scope>
    <source>
        <strain evidence="4 5">NIVA-CYA 126/8</strain>
    </source>
</reference>
<dbReference type="EMBL" id="CM002803">
    <property type="protein sequence ID" value="KEI65972.1"/>
    <property type="molecule type" value="Genomic_DNA"/>
</dbReference>
<dbReference type="GO" id="GO:0031470">
    <property type="term" value="C:carboxysome"/>
    <property type="evidence" value="ECO:0007669"/>
    <property type="project" value="UniProtKB-ARBA"/>
</dbReference>
<evidence type="ECO:0000256" key="2">
    <source>
        <dbReference type="ARBA" id="ARBA00022679"/>
    </source>
</evidence>
<dbReference type="HOGENOM" id="CLU_051638_7_2_3"/>
<protein>
    <submittedName>
        <fullName evidence="4">Acetyltransferase (Isoleucine patch superfamily)</fullName>
        <ecNumber evidence="4">2.3.1.-</ecNumber>
    </submittedName>
</protein>
<dbReference type="eggNOG" id="COG0110">
    <property type="taxonomic scope" value="Bacteria"/>
</dbReference>
<dbReference type="NCBIfam" id="NF038307">
    <property type="entry name" value="EPS_acetyl_HpsU"/>
    <property type="match status" value="1"/>
</dbReference>
<evidence type="ECO:0000313" key="4">
    <source>
        <dbReference type="EMBL" id="KEI65972.1"/>
    </source>
</evidence>
<dbReference type="InterPro" id="IPR001451">
    <property type="entry name" value="Hexapep"/>
</dbReference>
<dbReference type="GO" id="GO:0043886">
    <property type="term" value="F:structural constituent of carboxysome shell"/>
    <property type="evidence" value="ECO:0007669"/>
    <property type="project" value="UniProtKB-ARBA"/>
</dbReference>
<dbReference type="STRING" id="388467.A19Y_0820"/>
<dbReference type="InterPro" id="IPR011004">
    <property type="entry name" value="Trimer_LpxA-like_sf"/>
</dbReference>
<dbReference type="CDD" id="cd05825">
    <property type="entry name" value="LbH_wcaF_like"/>
    <property type="match status" value="1"/>
</dbReference>
<dbReference type="Pfam" id="PF00132">
    <property type="entry name" value="Hexapep"/>
    <property type="match status" value="1"/>
</dbReference>
<feature type="transmembrane region" description="Helical" evidence="3">
    <location>
        <begin position="26"/>
        <end position="46"/>
    </location>
</feature>
<dbReference type="EC" id="2.3.1.-" evidence="4"/>
<keyword evidence="3" id="KW-1133">Transmembrane helix</keyword>
<evidence type="ECO:0000256" key="3">
    <source>
        <dbReference type="SAM" id="Phobius"/>
    </source>
</evidence>
<evidence type="ECO:0000313" key="5">
    <source>
        <dbReference type="Proteomes" id="UP000027395"/>
    </source>
</evidence>
<comment type="similarity">
    <text evidence="1">Belongs to the transferase hexapeptide repeat family.</text>
</comment>
<dbReference type="GO" id="GO:0008374">
    <property type="term" value="F:O-acyltransferase activity"/>
    <property type="evidence" value="ECO:0007669"/>
    <property type="project" value="TreeGrafter"/>
</dbReference>
<name>A0A073CDH8_PLAA1</name>
<dbReference type="Gene3D" id="2.160.10.10">
    <property type="entry name" value="Hexapeptide repeat proteins"/>
    <property type="match status" value="1"/>
</dbReference>
<keyword evidence="3" id="KW-0812">Transmembrane</keyword>
<dbReference type="SUPFAM" id="SSF51161">
    <property type="entry name" value="Trimeric LpxA-like enzymes"/>
    <property type="match status" value="1"/>
</dbReference>
<evidence type="ECO:0000256" key="1">
    <source>
        <dbReference type="ARBA" id="ARBA00007274"/>
    </source>
</evidence>
<dbReference type="GO" id="GO:0005829">
    <property type="term" value="C:cytosol"/>
    <property type="evidence" value="ECO:0007669"/>
    <property type="project" value="TreeGrafter"/>
</dbReference>
<accession>A0A073CDH8</accession>
<organism evidence="4 5">
    <name type="scientific">Planktothrix agardhii (strain NIVA-CYA 126/8)</name>
    <dbReference type="NCBI Taxonomy" id="388467"/>
    <lineage>
        <taxon>Bacteria</taxon>
        <taxon>Bacillati</taxon>
        <taxon>Cyanobacteriota</taxon>
        <taxon>Cyanophyceae</taxon>
        <taxon>Oscillatoriophycideae</taxon>
        <taxon>Oscillatoriales</taxon>
        <taxon>Microcoleaceae</taxon>
        <taxon>Planktothrix</taxon>
    </lineage>
</organism>
<dbReference type="NCBIfam" id="NF007797">
    <property type="entry name" value="PRK10502.1"/>
    <property type="match status" value="1"/>
</dbReference>
<dbReference type="PATRIC" id="fig|388467.6.peg.757"/>
<dbReference type="PANTHER" id="PTHR23416:SF23">
    <property type="entry name" value="ACETYLTRANSFERASE C18B11.09C-RELATED"/>
    <property type="match status" value="1"/>
</dbReference>
<dbReference type="InterPro" id="IPR051159">
    <property type="entry name" value="Hexapeptide_acetyltransf"/>
</dbReference>
<keyword evidence="3" id="KW-0472">Membrane</keyword>
<dbReference type="PANTHER" id="PTHR23416">
    <property type="entry name" value="SIALIC ACID SYNTHASE-RELATED"/>
    <property type="match status" value="1"/>
</dbReference>
<keyword evidence="2 4" id="KW-0808">Transferase</keyword>
<gene>
    <name evidence="4" type="ORF">A19Y_0820</name>
</gene>
<sequence>MLQEETTFVDLRQYDQSNFDRGKPGWFVLLWWLVQAIAFPLTLHPFNGIRCQILRLFGGKVGQGVIVRPTARFTYPWKVTVGNYSWIGDDVVFYSLDEITVGEHCVISQKSYLCTGGHDIKDPKFELKTAPIDIENGVWVGMDCFVGPGVKIGSNSVIGARSSVFKTMPSDQVCIGSPCRPCYPRPMH</sequence>
<dbReference type="RefSeq" id="WP_026786546.1">
    <property type="nucleotide sequence ID" value="NZ_CM002803.1"/>
</dbReference>
<keyword evidence="4" id="KW-0012">Acyltransferase</keyword>